<organism evidence="2 3">
    <name type="scientific">Exidia glandulosa HHB12029</name>
    <dbReference type="NCBI Taxonomy" id="1314781"/>
    <lineage>
        <taxon>Eukaryota</taxon>
        <taxon>Fungi</taxon>
        <taxon>Dikarya</taxon>
        <taxon>Basidiomycota</taxon>
        <taxon>Agaricomycotina</taxon>
        <taxon>Agaricomycetes</taxon>
        <taxon>Auriculariales</taxon>
        <taxon>Exidiaceae</taxon>
        <taxon>Exidia</taxon>
    </lineage>
</organism>
<proteinExistence type="predicted"/>
<dbReference type="EMBL" id="KV425904">
    <property type="protein sequence ID" value="KZV99972.1"/>
    <property type="molecule type" value="Genomic_DNA"/>
</dbReference>
<feature type="compositionally biased region" description="Low complexity" evidence="1">
    <location>
        <begin position="183"/>
        <end position="194"/>
    </location>
</feature>
<evidence type="ECO:0000313" key="2">
    <source>
        <dbReference type="EMBL" id="KZV99972.1"/>
    </source>
</evidence>
<evidence type="ECO:0000313" key="3">
    <source>
        <dbReference type="Proteomes" id="UP000077266"/>
    </source>
</evidence>
<reference evidence="2 3" key="1">
    <citation type="journal article" date="2016" name="Mol. Biol. Evol.">
        <title>Comparative Genomics of Early-Diverging Mushroom-Forming Fungi Provides Insights into the Origins of Lignocellulose Decay Capabilities.</title>
        <authorList>
            <person name="Nagy L.G."/>
            <person name="Riley R."/>
            <person name="Tritt A."/>
            <person name="Adam C."/>
            <person name="Daum C."/>
            <person name="Floudas D."/>
            <person name="Sun H."/>
            <person name="Yadav J.S."/>
            <person name="Pangilinan J."/>
            <person name="Larsson K.H."/>
            <person name="Matsuura K."/>
            <person name="Barry K."/>
            <person name="Labutti K."/>
            <person name="Kuo R."/>
            <person name="Ohm R.A."/>
            <person name="Bhattacharya S.S."/>
            <person name="Shirouzu T."/>
            <person name="Yoshinaga Y."/>
            <person name="Martin F.M."/>
            <person name="Grigoriev I.V."/>
            <person name="Hibbett D.S."/>
        </authorList>
    </citation>
    <scope>NUCLEOTIDE SEQUENCE [LARGE SCALE GENOMIC DNA]</scope>
    <source>
        <strain evidence="2 3">HHB12029</strain>
    </source>
</reference>
<gene>
    <name evidence="2" type="ORF">EXIGLDRAFT_762074</name>
</gene>
<sequence>MALAARNLLDPLGLYEYGSDERKPADGYDDDEDIEPNYEDEFIAYVPQAEEAARRRANERDRALFSPLQEIAPPHVQGAYWNTLRSPNTDTGPLTPQLPRRRPLSLAPSRASPVPSPLHTPLVIRPPDITTSRNPSPGYSLLSFPPSGPSEPSSPQYSSPRSSRNTISSPPTTPLQERPAAVTPSSTPLSSPPKLLRRGVPLPDSAMSSPQSLSPEHPRAVFEGSLSRTEGSTSASSWATYPPSRQQPPPSTRSSPSRARSMLHPPPPVDAGDAGARNRVQRWLTSSHDRSFAYPDRTSATPTSSSRNMAPTEVPALTLYRPRAHRWDAASIATFSTNMTSQSRRPVNEDAFSDFGPNGEEEEEEEEALSLSALPGPTVASTSASSCLGVRRVDLSRESSPASLQHWPPVVMQRARNA</sequence>
<dbReference type="AlphaFoldDB" id="A0A165MZ65"/>
<feature type="compositionally biased region" description="Polar residues" evidence="1">
    <location>
        <begin position="298"/>
        <end position="309"/>
    </location>
</feature>
<feature type="compositionally biased region" description="Acidic residues" evidence="1">
    <location>
        <begin position="359"/>
        <end position="368"/>
    </location>
</feature>
<feature type="compositionally biased region" description="Polar residues" evidence="1">
    <location>
        <begin position="226"/>
        <end position="239"/>
    </location>
</feature>
<feature type="region of interest" description="Disordered" evidence="1">
    <location>
        <begin position="80"/>
        <end position="313"/>
    </location>
</feature>
<protein>
    <submittedName>
        <fullName evidence="2">Uncharacterized protein</fullName>
    </submittedName>
</protein>
<dbReference type="Proteomes" id="UP000077266">
    <property type="component" value="Unassembled WGS sequence"/>
</dbReference>
<evidence type="ECO:0000256" key="1">
    <source>
        <dbReference type="SAM" id="MobiDB-lite"/>
    </source>
</evidence>
<feature type="region of interest" description="Disordered" evidence="1">
    <location>
        <begin position="340"/>
        <end position="418"/>
    </location>
</feature>
<accession>A0A165MZ65</accession>
<keyword evidence="3" id="KW-1185">Reference proteome</keyword>
<feature type="region of interest" description="Disordered" evidence="1">
    <location>
        <begin position="1"/>
        <end position="35"/>
    </location>
</feature>
<dbReference type="InParanoid" id="A0A165MZ65"/>
<name>A0A165MZ65_EXIGL</name>
<feature type="compositionally biased region" description="Low complexity" evidence="1">
    <location>
        <begin position="93"/>
        <end position="113"/>
    </location>
</feature>
<feature type="compositionally biased region" description="Low complexity" evidence="1">
    <location>
        <begin position="135"/>
        <end position="170"/>
    </location>
</feature>
<feature type="compositionally biased region" description="Polar residues" evidence="1">
    <location>
        <begin position="83"/>
        <end position="92"/>
    </location>
</feature>